<dbReference type="HOGENOM" id="CLU_2184417_0_0_1"/>
<evidence type="ECO:0000313" key="3">
    <source>
        <dbReference type="Proteomes" id="UP000054477"/>
    </source>
</evidence>
<evidence type="ECO:0000256" key="1">
    <source>
        <dbReference type="SAM" id="MobiDB-lite"/>
    </source>
</evidence>
<organism evidence="2 3">
    <name type="scientific">Laccaria amethystina LaAM-08-1</name>
    <dbReference type="NCBI Taxonomy" id="1095629"/>
    <lineage>
        <taxon>Eukaryota</taxon>
        <taxon>Fungi</taxon>
        <taxon>Dikarya</taxon>
        <taxon>Basidiomycota</taxon>
        <taxon>Agaricomycotina</taxon>
        <taxon>Agaricomycetes</taxon>
        <taxon>Agaricomycetidae</taxon>
        <taxon>Agaricales</taxon>
        <taxon>Agaricineae</taxon>
        <taxon>Hydnangiaceae</taxon>
        <taxon>Laccaria</taxon>
    </lineage>
</organism>
<accession>A0A0C9Y3B0</accession>
<dbReference type="EMBL" id="KN838542">
    <property type="protein sequence ID" value="KIK08374.1"/>
    <property type="molecule type" value="Genomic_DNA"/>
</dbReference>
<feature type="region of interest" description="Disordered" evidence="1">
    <location>
        <begin position="1"/>
        <end position="28"/>
    </location>
</feature>
<protein>
    <submittedName>
        <fullName evidence="2">Uncharacterized protein</fullName>
    </submittedName>
</protein>
<proteinExistence type="predicted"/>
<sequence length="109" mass="11401">MSHKLGTLPTSQPRSPPSSLDPSSTPLKAAIPRRLSDVSSSGPSEAYVPNNQDLDVLPFAIVELEAAPSSKASPRVLPNYSSAVRASPRRAAAVLELGSSGSTTNYIEQ</sequence>
<keyword evidence="3" id="KW-1185">Reference proteome</keyword>
<name>A0A0C9Y3B0_9AGAR</name>
<feature type="compositionally biased region" description="Low complexity" evidence="1">
    <location>
        <begin position="11"/>
        <end position="26"/>
    </location>
</feature>
<reference evidence="2 3" key="1">
    <citation type="submission" date="2014-04" db="EMBL/GenBank/DDBJ databases">
        <authorList>
            <consortium name="DOE Joint Genome Institute"/>
            <person name="Kuo A."/>
            <person name="Kohler A."/>
            <person name="Nagy L.G."/>
            <person name="Floudas D."/>
            <person name="Copeland A."/>
            <person name="Barry K.W."/>
            <person name="Cichocki N."/>
            <person name="Veneault-Fourrey C."/>
            <person name="LaButti K."/>
            <person name="Lindquist E.A."/>
            <person name="Lipzen A."/>
            <person name="Lundell T."/>
            <person name="Morin E."/>
            <person name="Murat C."/>
            <person name="Sun H."/>
            <person name="Tunlid A."/>
            <person name="Henrissat B."/>
            <person name="Grigoriev I.V."/>
            <person name="Hibbett D.S."/>
            <person name="Martin F."/>
            <person name="Nordberg H.P."/>
            <person name="Cantor M.N."/>
            <person name="Hua S.X."/>
        </authorList>
    </citation>
    <scope>NUCLEOTIDE SEQUENCE [LARGE SCALE GENOMIC DNA]</scope>
    <source>
        <strain evidence="2 3">LaAM-08-1</strain>
    </source>
</reference>
<evidence type="ECO:0000313" key="2">
    <source>
        <dbReference type="EMBL" id="KIK08374.1"/>
    </source>
</evidence>
<reference evidence="3" key="2">
    <citation type="submission" date="2015-01" db="EMBL/GenBank/DDBJ databases">
        <title>Evolutionary Origins and Diversification of the Mycorrhizal Mutualists.</title>
        <authorList>
            <consortium name="DOE Joint Genome Institute"/>
            <consortium name="Mycorrhizal Genomics Consortium"/>
            <person name="Kohler A."/>
            <person name="Kuo A."/>
            <person name="Nagy L.G."/>
            <person name="Floudas D."/>
            <person name="Copeland A."/>
            <person name="Barry K.W."/>
            <person name="Cichocki N."/>
            <person name="Veneault-Fourrey C."/>
            <person name="LaButti K."/>
            <person name="Lindquist E.A."/>
            <person name="Lipzen A."/>
            <person name="Lundell T."/>
            <person name="Morin E."/>
            <person name="Murat C."/>
            <person name="Riley R."/>
            <person name="Ohm R."/>
            <person name="Sun H."/>
            <person name="Tunlid A."/>
            <person name="Henrissat B."/>
            <person name="Grigoriev I.V."/>
            <person name="Hibbett D.S."/>
            <person name="Martin F."/>
        </authorList>
    </citation>
    <scope>NUCLEOTIDE SEQUENCE [LARGE SCALE GENOMIC DNA]</scope>
    <source>
        <strain evidence="3">LaAM-08-1</strain>
    </source>
</reference>
<dbReference type="AlphaFoldDB" id="A0A0C9Y3B0"/>
<dbReference type="Proteomes" id="UP000054477">
    <property type="component" value="Unassembled WGS sequence"/>
</dbReference>
<gene>
    <name evidence="2" type="ORF">K443DRAFT_672401</name>
</gene>